<reference evidence="2 3" key="1">
    <citation type="submission" date="2020-09" db="EMBL/GenBank/DDBJ databases">
        <title>Isolation and identification of active actinomycetes.</title>
        <authorList>
            <person name="Li X."/>
        </authorList>
    </citation>
    <scope>NUCLEOTIDE SEQUENCE [LARGE SCALE GENOMIC DNA]</scope>
    <source>
        <strain evidence="2 3">NEAU-LLC</strain>
    </source>
</reference>
<feature type="transmembrane region" description="Helical" evidence="1">
    <location>
        <begin position="144"/>
        <end position="163"/>
    </location>
</feature>
<protein>
    <recommendedName>
        <fullName evidence="4">Lysoplasmalogenase</fullName>
    </recommendedName>
</protein>
<proteinExistence type="predicted"/>
<feature type="transmembrane region" description="Helical" evidence="1">
    <location>
        <begin position="175"/>
        <end position="195"/>
    </location>
</feature>
<dbReference type="Proteomes" id="UP000598426">
    <property type="component" value="Unassembled WGS sequence"/>
</dbReference>
<keyword evidence="1" id="KW-0812">Transmembrane</keyword>
<evidence type="ECO:0000313" key="3">
    <source>
        <dbReference type="Proteomes" id="UP000598426"/>
    </source>
</evidence>
<feature type="transmembrane region" description="Helical" evidence="1">
    <location>
        <begin position="96"/>
        <end position="111"/>
    </location>
</feature>
<evidence type="ECO:0000256" key="1">
    <source>
        <dbReference type="SAM" id="Phobius"/>
    </source>
</evidence>
<dbReference type="EMBL" id="JACXZS010000007">
    <property type="protein sequence ID" value="MBD3942516.1"/>
    <property type="molecule type" value="Genomic_DNA"/>
</dbReference>
<feature type="transmembrane region" description="Helical" evidence="1">
    <location>
        <begin position="118"/>
        <end position="138"/>
    </location>
</feature>
<evidence type="ECO:0008006" key="4">
    <source>
        <dbReference type="Google" id="ProtNLM"/>
    </source>
</evidence>
<gene>
    <name evidence="2" type="ORF">IF188_12480</name>
</gene>
<organism evidence="2 3">
    <name type="scientific">Microbacterium helvum</name>
    <dbReference type="NCBI Taxonomy" id="2773713"/>
    <lineage>
        <taxon>Bacteria</taxon>
        <taxon>Bacillati</taxon>
        <taxon>Actinomycetota</taxon>
        <taxon>Actinomycetes</taxon>
        <taxon>Micrococcales</taxon>
        <taxon>Microbacteriaceae</taxon>
        <taxon>Microbacterium</taxon>
    </lineage>
</organism>
<name>A0ABR8NSI3_9MICO</name>
<sequence>MRATTSPDRTQQSAANETPARAGWRVFWPAALGVAVAAGTAYGLSDGRDVAPMVAASGFVYLAAAATGRRSAAWFAFAATFVLIALHKLVGLDATLFMLVLAVGLVAFGLATHHTRPWWSLTLQTVAMFVLGAASLIAVSLDPLAGGLLVAAALLAHAAWDVHHHRTGRVVDRSLAEFCAVLDVIVAVVVAVMALTA</sequence>
<keyword evidence="3" id="KW-1185">Reference proteome</keyword>
<comment type="caution">
    <text evidence="2">The sequence shown here is derived from an EMBL/GenBank/DDBJ whole genome shotgun (WGS) entry which is preliminary data.</text>
</comment>
<feature type="transmembrane region" description="Helical" evidence="1">
    <location>
        <begin position="26"/>
        <end position="44"/>
    </location>
</feature>
<dbReference type="RefSeq" id="WP_191172129.1">
    <property type="nucleotide sequence ID" value="NZ_JACXZS010000007.1"/>
</dbReference>
<accession>A0ABR8NSI3</accession>
<evidence type="ECO:0000313" key="2">
    <source>
        <dbReference type="EMBL" id="MBD3942516.1"/>
    </source>
</evidence>
<keyword evidence="1" id="KW-0472">Membrane</keyword>
<keyword evidence="1" id="KW-1133">Transmembrane helix</keyword>